<dbReference type="SUPFAM" id="SSF50494">
    <property type="entry name" value="Trypsin-like serine proteases"/>
    <property type="match status" value="1"/>
</dbReference>
<dbReference type="PANTHER" id="PTHR24256">
    <property type="entry name" value="TRYPTASE-RELATED"/>
    <property type="match status" value="1"/>
</dbReference>
<protein>
    <recommendedName>
        <fullName evidence="4">Peptidase S1 domain-containing protein</fullName>
    </recommendedName>
</protein>
<dbReference type="PROSITE" id="PS50240">
    <property type="entry name" value="TRYPSIN_DOM"/>
    <property type="match status" value="1"/>
</dbReference>
<dbReference type="GeneID" id="106673980"/>
<proteinExistence type="inferred from homology"/>
<evidence type="ECO:0000256" key="3">
    <source>
        <dbReference type="SAM" id="SignalP"/>
    </source>
</evidence>
<evidence type="ECO:0000313" key="6">
    <source>
        <dbReference type="Proteomes" id="UP000494040"/>
    </source>
</evidence>
<sequence>MLASVSRCNRISLLFLIIYLSVRVQSKVKDAKLIDGRDPTRDEGSFMASLLRYPGRQLICGAAFYTPTLLITACSCISDAAYGTEDDFPEQSLDSLRVSAGSKYYVEVDDNFVLLEVAELIAHPQCEYDFYVDMWKKDLGIVVVKKPVNRSIPLQYISYPHPDQYLHSLLSLFEDEGYWVGGKKSCYVFGWGSTGYMKNRNEFEAFDPIAYLQTRAMQIMFPDECQEELCQVSNKVCKFWPSSQRAFCAMAKEPGRGSFCDGDVGSPFVCDGILYGIASWNYECGTSVKANIIYELDIMFIDAFKYLSSSLCHQTDFLFLLILFVATIIV</sequence>
<accession>A0A8I6SE06</accession>
<keyword evidence="3" id="KW-0732">Signal</keyword>
<feature type="signal peptide" evidence="3">
    <location>
        <begin position="1"/>
        <end position="26"/>
    </location>
</feature>
<evidence type="ECO:0000256" key="2">
    <source>
        <dbReference type="ARBA" id="ARBA00024195"/>
    </source>
</evidence>
<feature type="chain" id="PRO_5035318471" description="Peptidase S1 domain-containing protein" evidence="3">
    <location>
        <begin position="27"/>
        <end position="330"/>
    </location>
</feature>
<evidence type="ECO:0000259" key="4">
    <source>
        <dbReference type="PROSITE" id="PS50240"/>
    </source>
</evidence>
<dbReference type="InterPro" id="IPR001254">
    <property type="entry name" value="Trypsin_dom"/>
</dbReference>
<dbReference type="EnsemblMetazoa" id="XM_014406391.1">
    <property type="protein sequence ID" value="XP_014261877.1"/>
    <property type="gene ID" value="LOC106673980"/>
</dbReference>
<organism evidence="5 6">
    <name type="scientific">Cimex lectularius</name>
    <name type="common">Bed bug</name>
    <name type="synonym">Acanthia lectularia</name>
    <dbReference type="NCBI Taxonomy" id="79782"/>
    <lineage>
        <taxon>Eukaryota</taxon>
        <taxon>Metazoa</taxon>
        <taxon>Ecdysozoa</taxon>
        <taxon>Arthropoda</taxon>
        <taxon>Hexapoda</taxon>
        <taxon>Insecta</taxon>
        <taxon>Pterygota</taxon>
        <taxon>Neoptera</taxon>
        <taxon>Paraneoptera</taxon>
        <taxon>Hemiptera</taxon>
        <taxon>Heteroptera</taxon>
        <taxon>Panheteroptera</taxon>
        <taxon>Cimicomorpha</taxon>
        <taxon>Cimicidae</taxon>
        <taxon>Cimex</taxon>
    </lineage>
</organism>
<dbReference type="KEGG" id="clec:106673980"/>
<keyword evidence="6" id="KW-1185">Reference proteome</keyword>
<dbReference type="Gene3D" id="2.40.10.10">
    <property type="entry name" value="Trypsin-like serine proteases"/>
    <property type="match status" value="1"/>
</dbReference>
<reference evidence="5" key="1">
    <citation type="submission" date="2022-01" db="UniProtKB">
        <authorList>
            <consortium name="EnsemblMetazoa"/>
        </authorList>
    </citation>
    <scope>IDENTIFICATION</scope>
</reference>
<dbReference type="Pfam" id="PF00089">
    <property type="entry name" value="Trypsin"/>
    <property type="match status" value="1"/>
</dbReference>
<dbReference type="InterPro" id="IPR009003">
    <property type="entry name" value="Peptidase_S1_PA"/>
</dbReference>
<dbReference type="InterPro" id="IPR043504">
    <property type="entry name" value="Peptidase_S1_PA_chymotrypsin"/>
</dbReference>
<dbReference type="SMART" id="SM00020">
    <property type="entry name" value="Tryp_SPc"/>
    <property type="match status" value="1"/>
</dbReference>
<dbReference type="InterPro" id="IPR051487">
    <property type="entry name" value="Ser/Thr_Proteases_Immune/Dev"/>
</dbReference>
<dbReference type="GO" id="GO:0006508">
    <property type="term" value="P:proteolysis"/>
    <property type="evidence" value="ECO:0007669"/>
    <property type="project" value="InterPro"/>
</dbReference>
<name>A0A8I6SE06_CIMLE</name>
<evidence type="ECO:0000313" key="5">
    <source>
        <dbReference type="EnsemblMetazoa" id="XP_014261877.1"/>
    </source>
</evidence>
<keyword evidence="1" id="KW-1015">Disulfide bond</keyword>
<comment type="similarity">
    <text evidence="2">Belongs to the peptidase S1 family. CLIP subfamily.</text>
</comment>
<dbReference type="RefSeq" id="XP_014261877.1">
    <property type="nucleotide sequence ID" value="XM_014406391.1"/>
</dbReference>
<dbReference type="OrthoDB" id="8189841at2759"/>
<dbReference type="GO" id="GO:0004252">
    <property type="term" value="F:serine-type endopeptidase activity"/>
    <property type="evidence" value="ECO:0007669"/>
    <property type="project" value="InterPro"/>
</dbReference>
<evidence type="ECO:0000256" key="1">
    <source>
        <dbReference type="ARBA" id="ARBA00023157"/>
    </source>
</evidence>
<feature type="domain" description="Peptidase S1" evidence="4">
    <location>
        <begin position="33"/>
        <end position="309"/>
    </location>
</feature>
<dbReference type="Proteomes" id="UP000494040">
    <property type="component" value="Unassembled WGS sequence"/>
</dbReference>
<dbReference type="AlphaFoldDB" id="A0A8I6SE06"/>